<dbReference type="InterPro" id="IPR039426">
    <property type="entry name" value="TonB-dep_rcpt-like"/>
</dbReference>
<evidence type="ECO:0000313" key="17">
    <source>
        <dbReference type="Proteomes" id="UP000562027"/>
    </source>
</evidence>
<dbReference type="GO" id="GO:0009279">
    <property type="term" value="C:cell outer membrane"/>
    <property type="evidence" value="ECO:0007669"/>
    <property type="project" value="UniProtKB-SubCell"/>
</dbReference>
<evidence type="ECO:0000256" key="2">
    <source>
        <dbReference type="ARBA" id="ARBA00009810"/>
    </source>
</evidence>
<dbReference type="InterPro" id="IPR012910">
    <property type="entry name" value="Plug_dom"/>
</dbReference>
<keyword evidence="4 10" id="KW-1134">Transmembrane beta strand</keyword>
<dbReference type="PANTHER" id="PTHR32552:SF84">
    <property type="entry name" value="TONB-DEPENDENT RECEPTOR-RELATED"/>
    <property type="match status" value="1"/>
</dbReference>
<keyword evidence="6 11" id="KW-0798">TonB box</keyword>
<dbReference type="PROSITE" id="PS52016">
    <property type="entry name" value="TONB_DEPENDENT_REC_3"/>
    <property type="match status" value="1"/>
</dbReference>
<proteinExistence type="inferred from homology"/>
<evidence type="ECO:0000256" key="8">
    <source>
        <dbReference type="ARBA" id="ARBA00023170"/>
    </source>
</evidence>
<feature type="domain" description="TonB-dependent receptor plug" evidence="15">
    <location>
        <begin position="64"/>
        <end position="165"/>
    </location>
</feature>
<evidence type="ECO:0000259" key="14">
    <source>
        <dbReference type="Pfam" id="PF00593"/>
    </source>
</evidence>
<evidence type="ECO:0000256" key="10">
    <source>
        <dbReference type="PROSITE-ProRule" id="PRU01360"/>
    </source>
</evidence>
<dbReference type="PANTHER" id="PTHR32552">
    <property type="entry name" value="FERRICHROME IRON RECEPTOR-RELATED"/>
    <property type="match status" value="1"/>
</dbReference>
<name>A0A840L5I8_9BURK</name>
<gene>
    <name evidence="16" type="ORF">HNP55_002337</name>
</gene>
<evidence type="ECO:0000256" key="1">
    <source>
        <dbReference type="ARBA" id="ARBA00004571"/>
    </source>
</evidence>
<dbReference type="AlphaFoldDB" id="A0A840L5I8"/>
<keyword evidence="3 10" id="KW-0813">Transport</keyword>
<dbReference type="GO" id="GO:0038023">
    <property type="term" value="F:signaling receptor activity"/>
    <property type="evidence" value="ECO:0007669"/>
    <property type="project" value="InterPro"/>
</dbReference>
<dbReference type="InterPro" id="IPR000531">
    <property type="entry name" value="Beta-barrel_TonB"/>
</dbReference>
<evidence type="ECO:0000313" key="16">
    <source>
        <dbReference type="EMBL" id="MBB4843814.1"/>
    </source>
</evidence>
<dbReference type="InterPro" id="IPR036942">
    <property type="entry name" value="Beta-barrel_TonB_sf"/>
</dbReference>
<keyword evidence="5 10" id="KW-0812">Transmembrane</keyword>
<dbReference type="SUPFAM" id="SSF56935">
    <property type="entry name" value="Porins"/>
    <property type="match status" value="1"/>
</dbReference>
<dbReference type="InterPro" id="IPR037066">
    <property type="entry name" value="Plug_dom_sf"/>
</dbReference>
<dbReference type="NCBIfam" id="TIGR01783">
    <property type="entry name" value="TonB-siderophor"/>
    <property type="match status" value="1"/>
</dbReference>
<accession>A0A840L5I8</accession>
<dbReference type="GO" id="GO:0015344">
    <property type="term" value="F:siderophore uptake transmembrane transporter activity"/>
    <property type="evidence" value="ECO:0007669"/>
    <property type="project" value="TreeGrafter"/>
</dbReference>
<feature type="compositionally biased region" description="Polar residues" evidence="12">
    <location>
        <begin position="104"/>
        <end position="118"/>
    </location>
</feature>
<dbReference type="InterPro" id="IPR010105">
    <property type="entry name" value="TonB_sidphr_rcpt"/>
</dbReference>
<dbReference type="Pfam" id="PF07715">
    <property type="entry name" value="Plug"/>
    <property type="match status" value="1"/>
</dbReference>
<evidence type="ECO:0000256" key="7">
    <source>
        <dbReference type="ARBA" id="ARBA00023136"/>
    </source>
</evidence>
<evidence type="ECO:0000256" key="11">
    <source>
        <dbReference type="RuleBase" id="RU003357"/>
    </source>
</evidence>
<feature type="chain" id="PRO_5032829784" evidence="13">
    <location>
        <begin position="24"/>
        <end position="700"/>
    </location>
</feature>
<organism evidence="16 17">
    <name type="scientific">Roseateles oligotrophus</name>
    <dbReference type="NCBI Taxonomy" id="1769250"/>
    <lineage>
        <taxon>Bacteria</taxon>
        <taxon>Pseudomonadati</taxon>
        <taxon>Pseudomonadota</taxon>
        <taxon>Betaproteobacteria</taxon>
        <taxon>Burkholderiales</taxon>
        <taxon>Sphaerotilaceae</taxon>
        <taxon>Roseateles</taxon>
    </lineage>
</organism>
<dbReference type="Pfam" id="PF00593">
    <property type="entry name" value="TonB_dep_Rec_b-barrel"/>
    <property type="match status" value="1"/>
</dbReference>
<dbReference type="RefSeq" id="WP_184299418.1">
    <property type="nucleotide sequence ID" value="NZ_JACHLP010000004.1"/>
</dbReference>
<keyword evidence="9 10" id="KW-0998">Cell outer membrane</keyword>
<reference evidence="16 17" key="1">
    <citation type="submission" date="2020-08" db="EMBL/GenBank/DDBJ databases">
        <title>Functional genomics of gut bacteria from endangered species of beetles.</title>
        <authorList>
            <person name="Carlos-Shanley C."/>
        </authorList>
    </citation>
    <scope>NUCLEOTIDE SEQUENCE [LARGE SCALE GENOMIC DNA]</scope>
    <source>
        <strain evidence="16 17">S00239</strain>
    </source>
</reference>
<protein>
    <submittedName>
        <fullName evidence="16">Iron complex outermembrane receptor protein</fullName>
    </submittedName>
</protein>
<evidence type="ECO:0000256" key="5">
    <source>
        <dbReference type="ARBA" id="ARBA00022692"/>
    </source>
</evidence>
<keyword evidence="8 16" id="KW-0675">Receptor</keyword>
<dbReference type="EMBL" id="JACHLP010000004">
    <property type="protein sequence ID" value="MBB4843814.1"/>
    <property type="molecule type" value="Genomic_DNA"/>
</dbReference>
<keyword evidence="13" id="KW-0732">Signal</keyword>
<dbReference type="Gene3D" id="2.40.170.20">
    <property type="entry name" value="TonB-dependent receptor, beta-barrel domain"/>
    <property type="match status" value="1"/>
</dbReference>
<evidence type="ECO:0000256" key="6">
    <source>
        <dbReference type="ARBA" id="ARBA00023077"/>
    </source>
</evidence>
<evidence type="ECO:0000256" key="12">
    <source>
        <dbReference type="SAM" id="MobiDB-lite"/>
    </source>
</evidence>
<comment type="subcellular location">
    <subcellularLocation>
        <location evidence="1 10">Cell outer membrane</location>
        <topology evidence="1 10">Multi-pass membrane protein</topology>
    </subcellularLocation>
</comment>
<evidence type="ECO:0000256" key="3">
    <source>
        <dbReference type="ARBA" id="ARBA00022448"/>
    </source>
</evidence>
<evidence type="ECO:0000256" key="13">
    <source>
        <dbReference type="SAM" id="SignalP"/>
    </source>
</evidence>
<evidence type="ECO:0000256" key="4">
    <source>
        <dbReference type="ARBA" id="ARBA00022452"/>
    </source>
</evidence>
<dbReference type="Proteomes" id="UP000562027">
    <property type="component" value="Unassembled WGS sequence"/>
</dbReference>
<dbReference type="CDD" id="cd01347">
    <property type="entry name" value="ligand_gated_channel"/>
    <property type="match status" value="1"/>
</dbReference>
<dbReference type="Gene3D" id="2.170.130.10">
    <property type="entry name" value="TonB-dependent receptor, plug domain"/>
    <property type="match status" value="1"/>
</dbReference>
<feature type="signal peptide" evidence="13">
    <location>
        <begin position="1"/>
        <end position="23"/>
    </location>
</feature>
<sequence length="700" mass="76798">MKLQFKAIASATFSLTLSLGSQAQVGDATPSTRLQPVQIDGKASGKLGLKASQSTASRLGLTALETPASVEVLDVETLRARGDTGVAELVGRATGLQAMGSPGSGSTYSSRGFTGNDSVAQAEDGLRMPTASGTQSSPSDSFGFESIEILRGPASVLYGDGAIGGLINLVRKQPGRQASQELTAGLGSDGAYRLGLGLAQPLAERFSLRLDALAKGGPGLVERSAYKNRKLMSTLRWQAAENLRLDFSLDIHRDQPGAYFGTPLKAGKLWRELQGENYNIEDSLWQMDQERARLRLDWTLNENVSARVLAYRFQADRQWRNLEKYALSADALTVNRSEYLAIQHRLRQQGLRAELIATPLAQLKLSSGVELMKMDFRHSNDLYDFTTVSKVGLHDFAPGRYLLPTERLLPRLETQTRQQALFAEGLWQLSPAWSLSAGLRKERTEMDRQTLSPKPDAWDAEFSPLSWRLGAVYQLDAQTSLYAQTSSGTDPVGTVATLQKASKDLRLTEGRQVELGYKQAGKLLEWSLALYQIRKDHILTPDPVTPSIQIQGGSLQSRGLELTAAWMPAPGWRLDANAAWVQAEYLQLFDSKGLSLAGNRPPNVARLSGNLWLGYVQGPLELGAGLRHVGERFINQANSQSLPGYQVMDASLGWHFNSATTLRLQLRNLRDELYATSSYGSTQAMLGRERRADLVLDLRF</sequence>
<keyword evidence="7 10" id="KW-0472">Membrane</keyword>
<keyword evidence="17" id="KW-1185">Reference proteome</keyword>
<evidence type="ECO:0000256" key="9">
    <source>
        <dbReference type="ARBA" id="ARBA00023237"/>
    </source>
</evidence>
<dbReference type="GO" id="GO:0015891">
    <property type="term" value="P:siderophore transport"/>
    <property type="evidence" value="ECO:0007669"/>
    <property type="project" value="InterPro"/>
</dbReference>
<feature type="region of interest" description="Disordered" evidence="12">
    <location>
        <begin position="98"/>
        <end position="118"/>
    </location>
</feature>
<comment type="similarity">
    <text evidence="2 10 11">Belongs to the TonB-dependent receptor family.</text>
</comment>
<feature type="domain" description="TonB-dependent receptor-like beta-barrel" evidence="14">
    <location>
        <begin position="237"/>
        <end position="669"/>
    </location>
</feature>
<comment type="caution">
    <text evidence="16">The sequence shown here is derived from an EMBL/GenBank/DDBJ whole genome shotgun (WGS) entry which is preliminary data.</text>
</comment>
<evidence type="ECO:0000259" key="15">
    <source>
        <dbReference type="Pfam" id="PF07715"/>
    </source>
</evidence>